<dbReference type="EMBL" id="WOEZ01000095">
    <property type="protein sequence ID" value="NPT56598.1"/>
    <property type="molecule type" value="Genomic_DNA"/>
</dbReference>
<evidence type="ECO:0000256" key="1">
    <source>
        <dbReference type="ARBA" id="ARBA00022679"/>
    </source>
</evidence>
<dbReference type="PANTHER" id="PTHR13707">
    <property type="entry name" value="KETOACID-COENZYME A TRANSFERASE"/>
    <property type="match status" value="1"/>
</dbReference>
<evidence type="ECO:0000313" key="3">
    <source>
        <dbReference type="Proteomes" id="UP000655523"/>
    </source>
</evidence>
<protein>
    <submittedName>
        <fullName evidence="2">3-oxoacid CoA-transferase subunit A</fullName>
    </submittedName>
</protein>
<dbReference type="SUPFAM" id="SSF100950">
    <property type="entry name" value="NagB/RpiA/CoA transferase-like"/>
    <property type="match status" value="1"/>
</dbReference>
<dbReference type="AlphaFoldDB" id="A0A972NN62"/>
<dbReference type="Pfam" id="PF01144">
    <property type="entry name" value="CoA_trans"/>
    <property type="match status" value="1"/>
</dbReference>
<dbReference type="Gene3D" id="3.40.1080.10">
    <property type="entry name" value="Glutaconate Coenzyme A-transferase"/>
    <property type="match status" value="1"/>
</dbReference>
<dbReference type="GO" id="GO:0008410">
    <property type="term" value="F:CoA-transferase activity"/>
    <property type="evidence" value="ECO:0007669"/>
    <property type="project" value="InterPro"/>
</dbReference>
<comment type="caution">
    <text evidence="2">The sequence shown here is derived from an EMBL/GenBank/DDBJ whole genome shotgun (WGS) entry which is preliminary data.</text>
</comment>
<evidence type="ECO:0000313" key="2">
    <source>
        <dbReference type="EMBL" id="NPT56598.1"/>
    </source>
</evidence>
<dbReference type="InterPro" id="IPR037171">
    <property type="entry name" value="NagB/RpiA_transferase-like"/>
</dbReference>
<dbReference type="InterPro" id="IPR004165">
    <property type="entry name" value="CoA_trans_fam_I"/>
</dbReference>
<proteinExistence type="predicted"/>
<accession>A0A972NN62</accession>
<keyword evidence="3" id="KW-1185">Reference proteome</keyword>
<keyword evidence="1" id="KW-0808">Transferase</keyword>
<dbReference type="PANTHER" id="PTHR13707:SF60">
    <property type="entry name" value="ACETATE COA-TRANSFERASE SUBUNIT ALPHA"/>
    <property type="match status" value="1"/>
</dbReference>
<organism evidence="2 3">
    <name type="scientific">Paraburkholderia elongata</name>
    <dbReference type="NCBI Taxonomy" id="2675747"/>
    <lineage>
        <taxon>Bacteria</taxon>
        <taxon>Pseudomonadati</taxon>
        <taxon>Pseudomonadota</taxon>
        <taxon>Betaproteobacteria</taxon>
        <taxon>Burkholderiales</taxon>
        <taxon>Burkholderiaceae</taxon>
        <taxon>Paraburkholderia</taxon>
    </lineage>
</organism>
<dbReference type="InterPro" id="IPR012792">
    <property type="entry name" value="3-oxoacid_CoA-transf_A"/>
</dbReference>
<sequence>MLNKILETCGAALEDVKDGATIMISGFGRAGLPSQLIDALVAQGARDLTIVSNNSGSDDSGFGALIRQKRVRKLICSFPRLAGATLFDAAYRAGDVELEVVPQGTLVERIRAAGAGIGGFYTPTAYGTKLAEGKESRKIDGQNYVFELPLEADFALVKAYRADRWGNMTYRMSGRNFGPVMASAATTTVAQVNEIVPLGTLDPEAVVTPGIFVQRVVQVS</sequence>
<dbReference type="NCBIfam" id="TIGR02429">
    <property type="entry name" value="pcaI_scoA_fam"/>
    <property type="match status" value="1"/>
</dbReference>
<name>A0A972NN62_9BURK</name>
<reference evidence="2 3" key="1">
    <citation type="submission" date="2019-11" db="EMBL/GenBank/DDBJ databases">
        <title>Metabolism of dissolved organic matter in forest soils.</title>
        <authorList>
            <person name="Cyle K.T."/>
            <person name="Wilhelm R.C."/>
            <person name="Martinez C.E."/>
        </authorList>
    </citation>
    <scope>NUCLEOTIDE SEQUENCE [LARGE SCALE GENOMIC DNA]</scope>
    <source>
        <strain evidence="2 3">5N</strain>
    </source>
</reference>
<dbReference type="SMART" id="SM00882">
    <property type="entry name" value="CoA_trans"/>
    <property type="match status" value="1"/>
</dbReference>
<dbReference type="Proteomes" id="UP000655523">
    <property type="component" value="Unassembled WGS sequence"/>
</dbReference>
<dbReference type="RefSeq" id="WP_172167093.1">
    <property type="nucleotide sequence ID" value="NZ_WOEZ01000095.1"/>
</dbReference>
<gene>
    <name evidence="2" type="ORF">GNZ13_18895</name>
</gene>